<dbReference type="InterPro" id="IPR009045">
    <property type="entry name" value="Zn_M74/Hedgehog-like"/>
</dbReference>
<gene>
    <name evidence="3" type="ORF">N792_11315</name>
</gene>
<dbReference type="eggNOG" id="COG1876">
    <property type="taxonomic scope" value="Bacteria"/>
</dbReference>
<dbReference type="RefSeq" id="WP_224743885.1">
    <property type="nucleotide sequence ID" value="NZ_AVPS01000007.1"/>
</dbReference>
<protein>
    <recommendedName>
        <fullName evidence="2">Peptidase M15C domain-containing protein</fullName>
    </recommendedName>
</protein>
<dbReference type="InterPro" id="IPR039561">
    <property type="entry name" value="Peptidase_M15C"/>
</dbReference>
<evidence type="ECO:0000256" key="1">
    <source>
        <dbReference type="SAM" id="Phobius"/>
    </source>
</evidence>
<reference evidence="3 4" key="1">
    <citation type="submission" date="2013-08" db="EMBL/GenBank/DDBJ databases">
        <title>Genome sequencing of Lysobacter.</title>
        <authorList>
            <person name="Zhang S."/>
            <person name="Wang G."/>
        </authorList>
    </citation>
    <scope>NUCLEOTIDE SEQUENCE [LARGE SCALE GENOMIC DNA]</scope>
    <source>
        <strain evidence="3 4">Ko07</strain>
    </source>
</reference>
<keyword evidence="1" id="KW-0472">Membrane</keyword>
<organism evidence="3 4">
    <name type="scientific">Lysobacter concretionis Ko07 = DSM 16239</name>
    <dbReference type="NCBI Taxonomy" id="1122185"/>
    <lineage>
        <taxon>Bacteria</taxon>
        <taxon>Pseudomonadati</taxon>
        <taxon>Pseudomonadota</taxon>
        <taxon>Gammaproteobacteria</taxon>
        <taxon>Lysobacterales</taxon>
        <taxon>Lysobacteraceae</taxon>
        <taxon>Novilysobacter</taxon>
    </lineage>
</organism>
<dbReference type="GO" id="GO:0008233">
    <property type="term" value="F:peptidase activity"/>
    <property type="evidence" value="ECO:0007669"/>
    <property type="project" value="InterPro"/>
</dbReference>
<accession>A0A0A0EQ94</accession>
<name>A0A0A0EQ94_9GAMM</name>
<dbReference type="Proteomes" id="UP000030017">
    <property type="component" value="Unassembled WGS sequence"/>
</dbReference>
<feature type="domain" description="Peptidase M15C" evidence="2">
    <location>
        <begin position="220"/>
        <end position="284"/>
    </location>
</feature>
<keyword evidence="4" id="KW-1185">Reference proteome</keyword>
<keyword evidence="1" id="KW-1133">Transmembrane helix</keyword>
<dbReference type="AlphaFoldDB" id="A0A0A0EQ94"/>
<keyword evidence="1" id="KW-0812">Transmembrane</keyword>
<dbReference type="STRING" id="1122185.N792_11315"/>
<dbReference type="Gene3D" id="3.30.1380.10">
    <property type="match status" value="1"/>
</dbReference>
<evidence type="ECO:0000313" key="4">
    <source>
        <dbReference type="Proteomes" id="UP000030017"/>
    </source>
</evidence>
<evidence type="ECO:0000259" key="2">
    <source>
        <dbReference type="Pfam" id="PF13539"/>
    </source>
</evidence>
<proteinExistence type="predicted"/>
<comment type="caution">
    <text evidence="3">The sequence shown here is derived from an EMBL/GenBank/DDBJ whole genome shotgun (WGS) entry which is preliminary data.</text>
</comment>
<dbReference type="SUPFAM" id="SSF55166">
    <property type="entry name" value="Hedgehog/DD-peptidase"/>
    <property type="match status" value="1"/>
</dbReference>
<dbReference type="Pfam" id="PF13539">
    <property type="entry name" value="Peptidase_M15_4"/>
    <property type="match status" value="1"/>
</dbReference>
<dbReference type="EMBL" id="AVPS01000007">
    <property type="protein sequence ID" value="KGM51322.1"/>
    <property type="molecule type" value="Genomic_DNA"/>
</dbReference>
<feature type="transmembrane region" description="Helical" evidence="1">
    <location>
        <begin position="6"/>
        <end position="25"/>
    </location>
</feature>
<sequence>MIALWMAVFFTVAALGAWLVMFPAARDGVWADADRLRARMRAVVARWQSRAGARAADGSCALGAVTARVGRSLRRHRWLLAGIVPVLIVPPLLILQARQQVVLDGFDDHAVVAADDHVIALLRGERLAPPPDLPPAVFVAAEAEWRRTTAAISTVVAPAAIASADRRWERIDPDFRQRVLAIFRVMREQHGYEMVLVEGYRSPGRQAALARQGGSVTRAGAGQSCHQYGVAVDAALYRDGRLHWDMGDAWTRRGYALYGELAVQAGLEWGGSWRNLKDYVHLEMKARCRHARRAAGH</sequence>
<feature type="transmembrane region" description="Helical" evidence="1">
    <location>
        <begin position="78"/>
        <end position="97"/>
    </location>
</feature>
<dbReference type="CDD" id="cd14845">
    <property type="entry name" value="L-Ala-D-Glu_peptidase_like"/>
    <property type="match status" value="1"/>
</dbReference>
<evidence type="ECO:0000313" key="3">
    <source>
        <dbReference type="EMBL" id="KGM51322.1"/>
    </source>
</evidence>